<dbReference type="Proteomes" id="UP000546324">
    <property type="component" value="Unassembled WGS sequence"/>
</dbReference>
<protein>
    <recommendedName>
        <fullName evidence="4">PH domain-containing protein</fullName>
    </recommendedName>
</protein>
<sequence length="198" mass="20421">MSGVQDELVVRPDFRAGLVVLVVLAVAGAVIVAAILIGDAPAVFALIVGGLFTGLIPLAAGALLSSRITLTAHEIVVQGLFGRKRRPRSHVAEAVRASIIAPRGGAGESLFLLDAQRALFFRVQGGLYERDDLTRLVDALGVPCGGPDGPVSAKKFAETYPGLVSWVEQHPYRIAFAVAGVVCAAATAVALVSLATAS</sequence>
<comment type="caution">
    <text evidence="2">The sequence shown here is derived from an EMBL/GenBank/DDBJ whole genome shotgun (WGS) entry which is preliminary data.</text>
</comment>
<keyword evidence="1" id="KW-0472">Membrane</keyword>
<dbReference type="RefSeq" id="WP_185030941.1">
    <property type="nucleotide sequence ID" value="NZ_JACHMQ010000001.1"/>
</dbReference>
<feature type="transmembrane region" description="Helical" evidence="1">
    <location>
        <begin position="174"/>
        <end position="195"/>
    </location>
</feature>
<proteinExistence type="predicted"/>
<feature type="transmembrane region" description="Helical" evidence="1">
    <location>
        <begin position="43"/>
        <end position="64"/>
    </location>
</feature>
<name>A0A7X0G4F7_9ACTN</name>
<organism evidence="2 3">
    <name type="scientific">Actinomadura coerulea</name>
    <dbReference type="NCBI Taxonomy" id="46159"/>
    <lineage>
        <taxon>Bacteria</taxon>
        <taxon>Bacillati</taxon>
        <taxon>Actinomycetota</taxon>
        <taxon>Actinomycetes</taxon>
        <taxon>Streptosporangiales</taxon>
        <taxon>Thermomonosporaceae</taxon>
        <taxon>Actinomadura</taxon>
    </lineage>
</organism>
<keyword evidence="3" id="KW-1185">Reference proteome</keyword>
<reference evidence="2 3" key="1">
    <citation type="submission" date="2020-08" db="EMBL/GenBank/DDBJ databases">
        <title>Sequencing the genomes of 1000 actinobacteria strains.</title>
        <authorList>
            <person name="Klenk H.-P."/>
        </authorList>
    </citation>
    <scope>NUCLEOTIDE SEQUENCE [LARGE SCALE GENOMIC DNA]</scope>
    <source>
        <strain evidence="2 3">DSM 43675</strain>
    </source>
</reference>
<evidence type="ECO:0000313" key="2">
    <source>
        <dbReference type="EMBL" id="MBB6399201.1"/>
    </source>
</evidence>
<evidence type="ECO:0008006" key="4">
    <source>
        <dbReference type="Google" id="ProtNLM"/>
    </source>
</evidence>
<dbReference type="EMBL" id="JACHMQ010000001">
    <property type="protein sequence ID" value="MBB6399201.1"/>
    <property type="molecule type" value="Genomic_DNA"/>
</dbReference>
<accession>A0A7X0G4F7</accession>
<feature type="transmembrane region" description="Helical" evidence="1">
    <location>
        <begin position="16"/>
        <end position="37"/>
    </location>
</feature>
<dbReference type="AlphaFoldDB" id="A0A7X0G4F7"/>
<keyword evidence="1" id="KW-0812">Transmembrane</keyword>
<evidence type="ECO:0000256" key="1">
    <source>
        <dbReference type="SAM" id="Phobius"/>
    </source>
</evidence>
<gene>
    <name evidence="2" type="ORF">BKA00_006115</name>
</gene>
<evidence type="ECO:0000313" key="3">
    <source>
        <dbReference type="Proteomes" id="UP000546324"/>
    </source>
</evidence>
<keyword evidence="1" id="KW-1133">Transmembrane helix</keyword>